<protein>
    <submittedName>
        <fullName evidence="1">Uncharacterized protein</fullName>
    </submittedName>
</protein>
<gene>
    <name evidence="1" type="ORF">V6N12_041024</name>
</gene>
<evidence type="ECO:0000313" key="1">
    <source>
        <dbReference type="EMBL" id="KAK8552429.1"/>
    </source>
</evidence>
<comment type="caution">
    <text evidence="1">The sequence shown here is derived from an EMBL/GenBank/DDBJ whole genome shotgun (WGS) entry which is preliminary data.</text>
</comment>
<sequence>MNKSRRLEVGKCNNYHNLEDKNNSLKKCFNRGLTMMNPKLLANKNNRRELEIEELRMTELRFDHDPWCIKNKLFKSDAGDMVRLMLASELVESHILSH</sequence>
<dbReference type="Proteomes" id="UP001472677">
    <property type="component" value="Unassembled WGS sequence"/>
</dbReference>
<keyword evidence="2" id="KW-1185">Reference proteome</keyword>
<reference evidence="1 2" key="1">
    <citation type="journal article" date="2024" name="G3 (Bethesda)">
        <title>Genome assembly of Hibiscus sabdariffa L. provides insights into metabolisms of medicinal natural products.</title>
        <authorList>
            <person name="Kim T."/>
        </authorList>
    </citation>
    <scope>NUCLEOTIDE SEQUENCE [LARGE SCALE GENOMIC DNA]</scope>
    <source>
        <strain evidence="1">TK-2024</strain>
        <tissue evidence="1">Old leaves</tissue>
    </source>
</reference>
<accession>A0ABR2E6Z0</accession>
<name>A0ABR2E6Z0_9ROSI</name>
<dbReference type="EMBL" id="JBBPBM010000020">
    <property type="protein sequence ID" value="KAK8552429.1"/>
    <property type="molecule type" value="Genomic_DNA"/>
</dbReference>
<evidence type="ECO:0000313" key="2">
    <source>
        <dbReference type="Proteomes" id="UP001472677"/>
    </source>
</evidence>
<organism evidence="1 2">
    <name type="scientific">Hibiscus sabdariffa</name>
    <name type="common">roselle</name>
    <dbReference type="NCBI Taxonomy" id="183260"/>
    <lineage>
        <taxon>Eukaryota</taxon>
        <taxon>Viridiplantae</taxon>
        <taxon>Streptophyta</taxon>
        <taxon>Embryophyta</taxon>
        <taxon>Tracheophyta</taxon>
        <taxon>Spermatophyta</taxon>
        <taxon>Magnoliopsida</taxon>
        <taxon>eudicotyledons</taxon>
        <taxon>Gunneridae</taxon>
        <taxon>Pentapetalae</taxon>
        <taxon>rosids</taxon>
        <taxon>malvids</taxon>
        <taxon>Malvales</taxon>
        <taxon>Malvaceae</taxon>
        <taxon>Malvoideae</taxon>
        <taxon>Hibiscus</taxon>
    </lineage>
</organism>
<proteinExistence type="predicted"/>